<feature type="binding site" evidence="3">
    <location>
        <position position="379"/>
    </location>
    <ligand>
        <name>Zn(2+)</name>
        <dbReference type="ChEBI" id="CHEBI:29105"/>
        <label>2</label>
    </ligand>
</feature>
<dbReference type="NCBIfam" id="TIGR01879">
    <property type="entry name" value="hydantase"/>
    <property type="match status" value="1"/>
</dbReference>
<dbReference type="GO" id="GO:0046872">
    <property type="term" value="F:metal ion binding"/>
    <property type="evidence" value="ECO:0007669"/>
    <property type="project" value="UniProtKB-KW"/>
</dbReference>
<feature type="binding site" evidence="3">
    <location>
        <position position="189"/>
    </location>
    <ligand>
        <name>Zn(2+)</name>
        <dbReference type="ChEBI" id="CHEBI:29105"/>
        <label>1</label>
    </ligand>
</feature>
<comment type="caution">
    <text evidence="4">The sequence shown here is derived from an EMBL/GenBank/DDBJ whole genome shotgun (WGS) entry which is preliminary data.</text>
</comment>
<dbReference type="InterPro" id="IPR010158">
    <property type="entry name" value="Amidase_Cbmase"/>
</dbReference>
<gene>
    <name evidence="4" type="ORF">EAE32_01665</name>
</gene>
<dbReference type="PANTHER" id="PTHR32494">
    <property type="entry name" value="ALLANTOATE DEIMINASE-RELATED"/>
    <property type="match status" value="1"/>
</dbReference>
<dbReference type="PANTHER" id="PTHR32494:SF5">
    <property type="entry name" value="ALLANTOATE AMIDOHYDROLASE"/>
    <property type="match status" value="1"/>
</dbReference>
<sequence>MTQHSSSDFLDAFAQMSRNGGLESGGVERQAATEADGLNRQWFAGWLTARGATVHYDAIGNQFGLFEHTPGAPYVLVGSHLDSQPRAGRFDGAYGVLAGAHACAELFRAASSGEVELSRNLCVVNWFNEEGCRFKPSMMGSSVYTGKRDLEETLEVRDTAGVSVREALDALGQRGEDSIPEATAYVELHIQQGKSMEQDGFTIGLVEATWGVRKYEFLVLGEQAHTGSTLIEDRKDALLGASLLIASARKVALEHDVITSCGELLIEPNSPVAVAREARLVIDLRSPDTERLNAADKHFAQEVEEAARAANVEIQTVNRHAWDVLEYAPEGLALAQEVVAELDLPHTRIMTLAGHDSTNVKDVLPTVMLFVPSHQGITHNEYEFTSDEDMLAGLEMLTATLRRVAQGELG</sequence>
<protein>
    <submittedName>
        <fullName evidence="4">Zn-dependent hydrolase</fullName>
    </submittedName>
</protein>
<keyword evidence="3" id="KW-0479">Metal-binding</keyword>
<evidence type="ECO:0000256" key="2">
    <source>
        <dbReference type="ARBA" id="ARBA00022801"/>
    </source>
</evidence>
<dbReference type="EMBL" id="RDEX01000001">
    <property type="protein sequence ID" value="RLY93976.1"/>
    <property type="molecule type" value="Genomic_DNA"/>
</dbReference>
<dbReference type="PIRSF" id="PIRSF001235">
    <property type="entry name" value="Amidase_carbamoylase"/>
    <property type="match status" value="1"/>
</dbReference>
<dbReference type="Gene3D" id="3.40.630.10">
    <property type="entry name" value="Zn peptidases"/>
    <property type="match status" value="1"/>
</dbReference>
<dbReference type="CDD" id="cd03884">
    <property type="entry name" value="M20_bAS"/>
    <property type="match status" value="1"/>
</dbReference>
<feature type="binding site" evidence="3">
    <location>
        <position position="80"/>
    </location>
    <ligand>
        <name>Zn(2+)</name>
        <dbReference type="ChEBI" id="CHEBI:29105"/>
        <label>1</label>
    </ligand>
</feature>
<dbReference type="Proteomes" id="UP000277871">
    <property type="component" value="Unassembled WGS sequence"/>
</dbReference>
<feature type="binding site" evidence="3">
    <location>
        <position position="91"/>
    </location>
    <ligand>
        <name>Zn(2+)</name>
        <dbReference type="ChEBI" id="CHEBI:29105"/>
        <label>1</label>
    </ligand>
</feature>
<keyword evidence="2 4" id="KW-0378">Hydrolase</keyword>
<dbReference type="Pfam" id="PF01546">
    <property type="entry name" value="Peptidase_M20"/>
    <property type="match status" value="1"/>
</dbReference>
<dbReference type="Gene3D" id="3.30.70.360">
    <property type="match status" value="1"/>
</dbReference>
<name>A0A3L9L4P2_9MICC</name>
<comment type="cofactor">
    <cofactor evidence="3">
        <name>Zn(2+)</name>
        <dbReference type="ChEBI" id="CHEBI:29105"/>
    </cofactor>
    <text evidence="3">Binds 2 Zn(2+) ions per subunit.</text>
</comment>
<dbReference type="InterPro" id="IPR036264">
    <property type="entry name" value="Bact_exopeptidase_dim_dom"/>
</dbReference>
<dbReference type="InterPro" id="IPR002933">
    <property type="entry name" value="Peptidase_M20"/>
</dbReference>
<dbReference type="NCBIfam" id="NF006772">
    <property type="entry name" value="PRK09290.2-1"/>
    <property type="match status" value="1"/>
</dbReference>
<comment type="similarity">
    <text evidence="1">Belongs to the peptidase M20 family.</text>
</comment>
<evidence type="ECO:0000313" key="5">
    <source>
        <dbReference type="Proteomes" id="UP000277871"/>
    </source>
</evidence>
<organism evidence="4 5">
    <name type="scientific">Kocuria tytonicola</name>
    <dbReference type="NCBI Taxonomy" id="2055946"/>
    <lineage>
        <taxon>Bacteria</taxon>
        <taxon>Bacillati</taxon>
        <taxon>Actinomycetota</taxon>
        <taxon>Actinomycetes</taxon>
        <taxon>Micrococcales</taxon>
        <taxon>Micrococcaceae</taxon>
        <taxon>Kocuria</taxon>
    </lineage>
</organism>
<keyword evidence="3" id="KW-0862">Zinc</keyword>
<keyword evidence="5" id="KW-1185">Reference proteome</keyword>
<reference evidence="4 5" key="1">
    <citation type="submission" date="2018-10" db="EMBL/GenBank/DDBJ databases">
        <title>Kocuria tytonicola, new bacteria from the preen glands of American barn owls (Tyto furcata).</title>
        <authorList>
            <person name="Braun M.S."/>
            <person name="Wang E."/>
            <person name="Zimmermann S."/>
            <person name="Boutin S."/>
            <person name="Wagner H."/>
            <person name="Wink M."/>
        </authorList>
    </citation>
    <scope>NUCLEOTIDE SEQUENCE [LARGE SCALE GENOMIC DNA]</scope>
    <source>
        <strain evidence="4 5">473</strain>
    </source>
</reference>
<dbReference type="SUPFAM" id="SSF53187">
    <property type="entry name" value="Zn-dependent exopeptidases"/>
    <property type="match status" value="1"/>
</dbReference>
<dbReference type="AlphaFoldDB" id="A0A3L9L4P2"/>
<dbReference type="GO" id="GO:0016813">
    <property type="term" value="F:hydrolase activity, acting on carbon-nitrogen (but not peptide) bonds, in linear amidines"/>
    <property type="evidence" value="ECO:0007669"/>
    <property type="project" value="InterPro"/>
</dbReference>
<dbReference type="SUPFAM" id="SSF55031">
    <property type="entry name" value="Bacterial exopeptidase dimerisation domain"/>
    <property type="match status" value="1"/>
</dbReference>
<proteinExistence type="inferred from homology"/>
<dbReference type="RefSeq" id="WP_121863978.1">
    <property type="nucleotide sequence ID" value="NZ_RDEX01000001.1"/>
</dbReference>
<feature type="binding site" evidence="3">
    <location>
        <position position="91"/>
    </location>
    <ligand>
        <name>Zn(2+)</name>
        <dbReference type="ChEBI" id="CHEBI:29105"/>
        <label>2</label>
    </ligand>
</feature>
<evidence type="ECO:0000256" key="1">
    <source>
        <dbReference type="ARBA" id="ARBA00006153"/>
    </source>
</evidence>
<accession>A0A3L9L4P2</accession>
<feature type="binding site" evidence="3">
    <location>
        <position position="130"/>
    </location>
    <ligand>
        <name>Zn(2+)</name>
        <dbReference type="ChEBI" id="CHEBI:29105"/>
        <label>2</label>
    </ligand>
</feature>
<evidence type="ECO:0000313" key="4">
    <source>
        <dbReference type="EMBL" id="RLY93976.1"/>
    </source>
</evidence>
<evidence type="ECO:0000256" key="3">
    <source>
        <dbReference type="PIRSR" id="PIRSR001235-1"/>
    </source>
</evidence>